<evidence type="ECO:0000313" key="5">
    <source>
        <dbReference type="EMBL" id="SFW66980.1"/>
    </source>
</evidence>
<dbReference type="EMBL" id="FPIY01000007">
    <property type="protein sequence ID" value="SFW66980.1"/>
    <property type="molecule type" value="Genomic_DNA"/>
</dbReference>
<dbReference type="Gene3D" id="1.10.10.60">
    <property type="entry name" value="Homeodomain-like"/>
    <property type="match status" value="2"/>
</dbReference>
<keyword evidence="1" id="KW-0805">Transcription regulation</keyword>
<dbReference type="InterPro" id="IPR009057">
    <property type="entry name" value="Homeodomain-like_sf"/>
</dbReference>
<dbReference type="GO" id="GO:0043565">
    <property type="term" value="F:sequence-specific DNA binding"/>
    <property type="evidence" value="ECO:0007669"/>
    <property type="project" value="InterPro"/>
</dbReference>
<evidence type="ECO:0000313" key="6">
    <source>
        <dbReference type="Proteomes" id="UP000183257"/>
    </source>
</evidence>
<dbReference type="AlphaFoldDB" id="A0A1K1R4Y5"/>
<dbReference type="SMART" id="SM00342">
    <property type="entry name" value="HTH_ARAC"/>
    <property type="match status" value="1"/>
</dbReference>
<dbReference type="OrthoDB" id="1007602at2"/>
<evidence type="ECO:0000256" key="2">
    <source>
        <dbReference type="ARBA" id="ARBA00023125"/>
    </source>
</evidence>
<proteinExistence type="predicted"/>
<dbReference type="PANTHER" id="PTHR43280">
    <property type="entry name" value="ARAC-FAMILY TRANSCRIPTIONAL REGULATOR"/>
    <property type="match status" value="1"/>
</dbReference>
<dbReference type="Proteomes" id="UP000183257">
    <property type="component" value="Unassembled WGS sequence"/>
</dbReference>
<dbReference type="PROSITE" id="PS00041">
    <property type="entry name" value="HTH_ARAC_FAMILY_1"/>
    <property type="match status" value="1"/>
</dbReference>
<name>A0A1K1R4Y5_9FLAO</name>
<dbReference type="SUPFAM" id="SSF51215">
    <property type="entry name" value="Regulatory protein AraC"/>
    <property type="match status" value="1"/>
</dbReference>
<dbReference type="RefSeq" id="WP_072304876.1">
    <property type="nucleotide sequence ID" value="NZ_FPIY01000007.1"/>
</dbReference>
<dbReference type="PROSITE" id="PS01124">
    <property type="entry name" value="HTH_ARAC_FAMILY_2"/>
    <property type="match status" value="1"/>
</dbReference>
<reference evidence="6" key="1">
    <citation type="submission" date="2016-11" db="EMBL/GenBank/DDBJ databases">
        <authorList>
            <person name="Varghese N."/>
            <person name="Submissions S."/>
        </authorList>
    </citation>
    <scope>NUCLEOTIDE SEQUENCE [LARGE SCALE GENOMIC DNA]</scope>
    <source>
        <strain evidence="6">DSM 24786</strain>
    </source>
</reference>
<dbReference type="PRINTS" id="PR00032">
    <property type="entry name" value="HTHARAC"/>
</dbReference>
<keyword evidence="3" id="KW-0804">Transcription</keyword>
<keyword evidence="6" id="KW-1185">Reference proteome</keyword>
<sequence length="289" mass="34052">MIEILQSLRLTLLNTGYAKLGTSWNFDNVISPFTRMYYITKGSAKVYHNDSVYILKPGYIYLIPSFTYARYLCEDYHEQFYISFLEEINNGLSVYNFKGFEYEVKADEKCLYYFERLVHLNAHREIKNSDPKTYDNRPTLLDFIKQNENLTTKEFIETQGILTILLSKFITNNKLQKEVNSSNSNLNQILNYINKNLHLPITIEELASKCHYSPDYFSKLFLQTYGLRPNKYIQSKRIERAQLLLLTTNDSLEEVAQKVGFENVSYFSRSFKKHTEKTPASFRKEQVNI</sequence>
<dbReference type="InterPro" id="IPR020449">
    <property type="entry name" value="Tscrpt_reg_AraC-type_HTH"/>
</dbReference>
<dbReference type="SUPFAM" id="SSF46689">
    <property type="entry name" value="Homeodomain-like"/>
    <property type="match status" value="2"/>
</dbReference>
<dbReference type="PANTHER" id="PTHR43280:SF28">
    <property type="entry name" value="HTH-TYPE TRANSCRIPTIONAL ACTIVATOR RHAS"/>
    <property type="match status" value="1"/>
</dbReference>
<dbReference type="GO" id="GO:0003700">
    <property type="term" value="F:DNA-binding transcription factor activity"/>
    <property type="evidence" value="ECO:0007669"/>
    <property type="project" value="InterPro"/>
</dbReference>
<evidence type="ECO:0000256" key="1">
    <source>
        <dbReference type="ARBA" id="ARBA00023015"/>
    </source>
</evidence>
<evidence type="ECO:0000256" key="3">
    <source>
        <dbReference type="ARBA" id="ARBA00023163"/>
    </source>
</evidence>
<keyword evidence="2 5" id="KW-0238">DNA-binding</keyword>
<dbReference type="STRING" id="76595.SAMN05660313_03263"/>
<accession>A0A1K1R4Y5</accession>
<dbReference type="Pfam" id="PF12833">
    <property type="entry name" value="HTH_18"/>
    <property type="match status" value="1"/>
</dbReference>
<dbReference type="InterPro" id="IPR018060">
    <property type="entry name" value="HTH_AraC"/>
</dbReference>
<dbReference type="InterPro" id="IPR018062">
    <property type="entry name" value="HTH_AraC-typ_CS"/>
</dbReference>
<evidence type="ECO:0000259" key="4">
    <source>
        <dbReference type="PROSITE" id="PS01124"/>
    </source>
</evidence>
<organism evidence="5 6">
    <name type="scientific">Cellulophaga fucicola</name>
    <dbReference type="NCBI Taxonomy" id="76595"/>
    <lineage>
        <taxon>Bacteria</taxon>
        <taxon>Pseudomonadati</taxon>
        <taxon>Bacteroidota</taxon>
        <taxon>Flavobacteriia</taxon>
        <taxon>Flavobacteriales</taxon>
        <taxon>Flavobacteriaceae</taxon>
        <taxon>Cellulophaga</taxon>
    </lineage>
</organism>
<gene>
    <name evidence="5" type="ORF">SAMN05660313_03263</name>
</gene>
<feature type="domain" description="HTH araC/xylS-type" evidence="4">
    <location>
        <begin position="187"/>
        <end position="285"/>
    </location>
</feature>
<dbReference type="InterPro" id="IPR037923">
    <property type="entry name" value="HTH-like"/>
</dbReference>
<protein>
    <submittedName>
        <fullName evidence="5">AraC-type DNA-binding protein</fullName>
    </submittedName>
</protein>